<feature type="binding site" evidence="3">
    <location>
        <position position="328"/>
    </location>
    <ligand>
        <name>Mg(2+)</name>
        <dbReference type="ChEBI" id="CHEBI:18420"/>
        <label>1</label>
    </ligand>
</feature>
<evidence type="ECO:0000313" key="4">
    <source>
        <dbReference type="EMBL" id="SCP95369.1"/>
    </source>
</evidence>
<comment type="cofactor">
    <cofactor evidence="3">
        <name>Mg(2+)</name>
        <dbReference type="ChEBI" id="CHEBI:18420"/>
    </cofactor>
    <text evidence="3">Binds 2 magnesium ions per subunit.</text>
</comment>
<dbReference type="InterPro" id="IPR005502">
    <property type="entry name" value="Ribosyl_crysJ1"/>
</dbReference>
<keyword evidence="2 4" id="KW-0378">Hydrolase</keyword>
<dbReference type="Proteomes" id="UP000199315">
    <property type="component" value="Unassembled WGS sequence"/>
</dbReference>
<feature type="binding site" evidence="3">
    <location>
        <position position="325"/>
    </location>
    <ligand>
        <name>Mg(2+)</name>
        <dbReference type="ChEBI" id="CHEBI:18420"/>
        <label>1</label>
    </ligand>
</feature>
<evidence type="ECO:0000256" key="3">
    <source>
        <dbReference type="PIRSR" id="PIRSR605502-1"/>
    </source>
</evidence>
<proteinExistence type="inferred from homology"/>
<organism evidence="4 5">
    <name type="scientific">Anaerobium acetethylicum</name>
    <dbReference type="NCBI Taxonomy" id="1619234"/>
    <lineage>
        <taxon>Bacteria</taxon>
        <taxon>Bacillati</taxon>
        <taxon>Bacillota</taxon>
        <taxon>Clostridia</taxon>
        <taxon>Lachnospirales</taxon>
        <taxon>Lachnospiraceae</taxon>
        <taxon>Anaerobium</taxon>
    </lineage>
</organism>
<evidence type="ECO:0000256" key="2">
    <source>
        <dbReference type="ARBA" id="ARBA00022801"/>
    </source>
</evidence>
<reference evidence="4 5" key="1">
    <citation type="submission" date="2016-09" db="EMBL/GenBank/DDBJ databases">
        <authorList>
            <person name="Capua I."/>
            <person name="De Benedictis P."/>
            <person name="Joannis T."/>
            <person name="Lombin L.H."/>
            <person name="Cattoli G."/>
        </authorList>
    </citation>
    <scope>NUCLEOTIDE SEQUENCE [LARGE SCALE GENOMIC DNA]</scope>
    <source>
        <strain evidence="4 5">GluBS11</strain>
    </source>
</reference>
<feature type="binding site" evidence="3">
    <location>
        <position position="327"/>
    </location>
    <ligand>
        <name>Mg(2+)</name>
        <dbReference type="ChEBI" id="CHEBI:18420"/>
        <label>1</label>
    </ligand>
</feature>
<dbReference type="Gene3D" id="1.10.4080.10">
    <property type="entry name" value="ADP-ribosylation/Crystallin J1"/>
    <property type="match status" value="1"/>
</dbReference>
<dbReference type="AlphaFoldDB" id="A0A1D3TPJ3"/>
<dbReference type="SUPFAM" id="SSF101478">
    <property type="entry name" value="ADP-ribosylglycohydrolase"/>
    <property type="match status" value="1"/>
</dbReference>
<evidence type="ECO:0000313" key="5">
    <source>
        <dbReference type="Proteomes" id="UP000199315"/>
    </source>
</evidence>
<sequence>MDTGSGNRLMEQYSQNVWGESQMEIQDRYAACLLGGAMGDALGYPVEFMSKNEIISKFGDNGIAELAIDRTSGKALISDDTQMTLFTADGLIWSHLRCAERGIGSYEGSGTLQSYYRWYYTQTGTISDDYWLKKQPHETDNDIITYHKTILEYPELFARRAPGNSCLSALAKDRMGTVEMPVNNSKGCGGVMRVAPVGLFFHKNVEEAMVHGMGIAALTHGHPTGYVAAGAFAAIIAELVKGRSLPESLETTFELLKEYDKNQETTLALKGAVESANSDMDTSKAISQLGEGWVAEEALAVAIYCALKEKDFKKALQMAVNHDGDSDSTGAICGNILGAEGGMKVLPHSWLSQIELKELILDMAQKLYLVNDYFGML</sequence>
<dbReference type="EMBL" id="FMKA01000001">
    <property type="protein sequence ID" value="SCP95369.1"/>
    <property type="molecule type" value="Genomic_DNA"/>
</dbReference>
<protein>
    <submittedName>
        <fullName evidence="4">ADP-ribosylglycohydrolase</fullName>
    </submittedName>
</protein>
<dbReference type="Pfam" id="PF03747">
    <property type="entry name" value="ADP_ribosyl_GH"/>
    <property type="match status" value="1"/>
</dbReference>
<dbReference type="InterPro" id="IPR036705">
    <property type="entry name" value="Ribosyl_crysJ1_sf"/>
</dbReference>
<dbReference type="GO" id="GO:0016787">
    <property type="term" value="F:hydrolase activity"/>
    <property type="evidence" value="ECO:0007669"/>
    <property type="project" value="UniProtKB-KW"/>
</dbReference>
<keyword evidence="3" id="KW-0460">Magnesium</keyword>
<name>A0A1D3TPJ3_9FIRM</name>
<dbReference type="InterPro" id="IPR050792">
    <property type="entry name" value="ADP-ribosylglycohydrolase"/>
</dbReference>
<feature type="binding site" evidence="3">
    <location>
        <position position="80"/>
    </location>
    <ligand>
        <name>Mg(2+)</name>
        <dbReference type="ChEBI" id="CHEBI:18420"/>
        <label>1</label>
    </ligand>
</feature>
<dbReference type="STRING" id="1619234.SAMN05421730_1001512"/>
<keyword evidence="3" id="KW-0479">Metal-binding</keyword>
<dbReference type="GO" id="GO:0046872">
    <property type="term" value="F:metal ion binding"/>
    <property type="evidence" value="ECO:0007669"/>
    <property type="project" value="UniProtKB-KW"/>
</dbReference>
<evidence type="ECO:0000256" key="1">
    <source>
        <dbReference type="ARBA" id="ARBA00010702"/>
    </source>
</evidence>
<comment type="similarity">
    <text evidence="1">Belongs to the ADP-ribosylglycohydrolase family.</text>
</comment>
<dbReference type="PANTHER" id="PTHR16222">
    <property type="entry name" value="ADP-RIBOSYLGLYCOHYDROLASE"/>
    <property type="match status" value="1"/>
</dbReference>
<keyword evidence="5" id="KW-1185">Reference proteome</keyword>
<feature type="binding site" evidence="3">
    <location>
        <position position="78"/>
    </location>
    <ligand>
        <name>Mg(2+)</name>
        <dbReference type="ChEBI" id="CHEBI:18420"/>
        <label>1</label>
    </ligand>
</feature>
<feature type="binding site" evidence="3">
    <location>
        <position position="79"/>
    </location>
    <ligand>
        <name>Mg(2+)</name>
        <dbReference type="ChEBI" id="CHEBI:18420"/>
        <label>1</label>
    </ligand>
</feature>
<accession>A0A1D3TPJ3</accession>
<gene>
    <name evidence="4" type="ORF">SAMN05421730_1001512</name>
</gene>
<dbReference type="PANTHER" id="PTHR16222:SF24">
    <property type="entry name" value="ADP-RIBOSYLHYDROLASE ARH3"/>
    <property type="match status" value="1"/>
</dbReference>